<organism evidence="5">
    <name type="scientific">marine sediment metagenome</name>
    <dbReference type="NCBI Taxonomy" id="412755"/>
    <lineage>
        <taxon>unclassified sequences</taxon>
        <taxon>metagenomes</taxon>
        <taxon>ecological metagenomes</taxon>
    </lineage>
</organism>
<name>A0A0F9HRP8_9ZZZZ</name>
<reference evidence="5" key="1">
    <citation type="journal article" date="2015" name="Nature">
        <title>Complex archaea that bridge the gap between prokaryotes and eukaryotes.</title>
        <authorList>
            <person name="Spang A."/>
            <person name="Saw J.H."/>
            <person name="Jorgensen S.L."/>
            <person name="Zaremba-Niedzwiedzka K."/>
            <person name="Martijn J."/>
            <person name="Lind A.E."/>
            <person name="van Eijk R."/>
            <person name="Schleper C."/>
            <person name="Guy L."/>
            <person name="Ettema T.J."/>
        </authorList>
    </citation>
    <scope>NUCLEOTIDE SEQUENCE</scope>
</reference>
<dbReference type="PANTHER" id="PTHR32089">
    <property type="entry name" value="METHYL-ACCEPTING CHEMOTAXIS PROTEIN MCPB"/>
    <property type="match status" value="1"/>
</dbReference>
<dbReference type="EMBL" id="LAZR01023647">
    <property type="protein sequence ID" value="KKL77792.1"/>
    <property type="molecule type" value="Genomic_DNA"/>
</dbReference>
<dbReference type="SMART" id="SM00283">
    <property type="entry name" value="MA"/>
    <property type="match status" value="1"/>
</dbReference>
<evidence type="ECO:0000256" key="1">
    <source>
        <dbReference type="ARBA" id="ARBA00023224"/>
    </source>
</evidence>
<dbReference type="AlphaFoldDB" id="A0A0F9HRP8"/>
<dbReference type="PANTHER" id="PTHR32089:SF112">
    <property type="entry name" value="LYSOZYME-LIKE PROTEIN-RELATED"/>
    <property type="match status" value="1"/>
</dbReference>
<dbReference type="SUPFAM" id="SSF58104">
    <property type="entry name" value="Methyl-accepting chemotaxis protein (MCP) signaling domain"/>
    <property type="match status" value="1"/>
</dbReference>
<gene>
    <name evidence="5" type="ORF">LCGC14_2031360</name>
</gene>
<feature type="transmembrane region" description="Helical" evidence="3">
    <location>
        <begin position="15"/>
        <end position="36"/>
    </location>
</feature>
<keyword evidence="2" id="KW-0175">Coiled coil</keyword>
<evidence type="ECO:0000256" key="3">
    <source>
        <dbReference type="SAM" id="Phobius"/>
    </source>
</evidence>
<evidence type="ECO:0000313" key="5">
    <source>
        <dbReference type="EMBL" id="KKL77792.1"/>
    </source>
</evidence>
<keyword evidence="3" id="KW-0472">Membrane</keyword>
<protein>
    <recommendedName>
        <fullName evidence="4">Methyl-accepting transducer domain-containing protein</fullName>
    </recommendedName>
</protein>
<sequence>MLSQQIDSTDFLDGAMNLVGFIFFFIAIFVTAYIYFKKRTPTNAIYVFSEIGGALYCLGNFCDKWGLWDADVADSFGESFGLFIGVVSLFFAVIPFLEQKMEITTLRMRDMIETASSASINVANIANEMAASASEVNAAAEEIAAATQNMTINTQEAMRASNDIRNVMGIITSISNQTNLLALNASIEAGRAGEQGRGFAVVANEVRKLAEESKKAVRETNEKIANVISKINTSFAEMEGINASTEQ</sequence>
<comment type="caution">
    <text evidence="5">The sequence shown here is derived from an EMBL/GenBank/DDBJ whole genome shotgun (WGS) entry which is preliminary data.</text>
</comment>
<dbReference type="InterPro" id="IPR004089">
    <property type="entry name" value="MCPsignal_dom"/>
</dbReference>
<keyword evidence="3" id="KW-1133">Transmembrane helix</keyword>
<evidence type="ECO:0000259" key="4">
    <source>
        <dbReference type="PROSITE" id="PS50111"/>
    </source>
</evidence>
<accession>A0A0F9HRP8</accession>
<keyword evidence="1" id="KW-0807">Transducer</keyword>
<feature type="transmembrane region" description="Helical" evidence="3">
    <location>
        <begin position="43"/>
        <end position="61"/>
    </location>
</feature>
<proteinExistence type="predicted"/>
<feature type="transmembrane region" description="Helical" evidence="3">
    <location>
        <begin position="81"/>
        <end position="98"/>
    </location>
</feature>
<dbReference type="Pfam" id="PF00015">
    <property type="entry name" value="MCPsignal"/>
    <property type="match status" value="1"/>
</dbReference>
<dbReference type="PROSITE" id="PS50111">
    <property type="entry name" value="CHEMOTAXIS_TRANSDUC_2"/>
    <property type="match status" value="1"/>
</dbReference>
<dbReference type="GO" id="GO:0016020">
    <property type="term" value="C:membrane"/>
    <property type="evidence" value="ECO:0007669"/>
    <property type="project" value="InterPro"/>
</dbReference>
<dbReference type="Gene3D" id="1.10.287.950">
    <property type="entry name" value="Methyl-accepting chemotaxis protein"/>
    <property type="match status" value="1"/>
</dbReference>
<feature type="coiled-coil region" evidence="2">
    <location>
        <begin position="203"/>
        <end position="230"/>
    </location>
</feature>
<dbReference type="GO" id="GO:0007165">
    <property type="term" value="P:signal transduction"/>
    <property type="evidence" value="ECO:0007669"/>
    <property type="project" value="UniProtKB-KW"/>
</dbReference>
<evidence type="ECO:0000256" key="2">
    <source>
        <dbReference type="SAM" id="Coils"/>
    </source>
</evidence>
<feature type="domain" description="Methyl-accepting transducer" evidence="4">
    <location>
        <begin position="112"/>
        <end position="247"/>
    </location>
</feature>
<keyword evidence="3" id="KW-0812">Transmembrane</keyword>